<dbReference type="EMBL" id="VSRR010004417">
    <property type="protein sequence ID" value="MPC39603.1"/>
    <property type="molecule type" value="Genomic_DNA"/>
</dbReference>
<dbReference type="AlphaFoldDB" id="A0A5B7F3F8"/>
<evidence type="ECO:0000313" key="2">
    <source>
        <dbReference type="Proteomes" id="UP000324222"/>
    </source>
</evidence>
<reference evidence="1 2" key="1">
    <citation type="submission" date="2019-05" db="EMBL/GenBank/DDBJ databases">
        <title>Another draft genome of Portunus trituberculatus and its Hox gene families provides insights of decapod evolution.</title>
        <authorList>
            <person name="Jeong J.-H."/>
            <person name="Song I."/>
            <person name="Kim S."/>
            <person name="Choi T."/>
            <person name="Kim D."/>
            <person name="Ryu S."/>
            <person name="Kim W."/>
        </authorList>
    </citation>
    <scope>NUCLEOTIDE SEQUENCE [LARGE SCALE GENOMIC DNA]</scope>
    <source>
        <tissue evidence="1">Muscle</tissue>
    </source>
</reference>
<accession>A0A5B7F3F8</accession>
<gene>
    <name evidence="1" type="ORF">E2C01_033144</name>
</gene>
<keyword evidence="2" id="KW-1185">Reference proteome</keyword>
<name>A0A5B7F3F8_PORTR</name>
<organism evidence="1 2">
    <name type="scientific">Portunus trituberculatus</name>
    <name type="common">Swimming crab</name>
    <name type="synonym">Neptunus trituberculatus</name>
    <dbReference type="NCBI Taxonomy" id="210409"/>
    <lineage>
        <taxon>Eukaryota</taxon>
        <taxon>Metazoa</taxon>
        <taxon>Ecdysozoa</taxon>
        <taxon>Arthropoda</taxon>
        <taxon>Crustacea</taxon>
        <taxon>Multicrustacea</taxon>
        <taxon>Malacostraca</taxon>
        <taxon>Eumalacostraca</taxon>
        <taxon>Eucarida</taxon>
        <taxon>Decapoda</taxon>
        <taxon>Pleocyemata</taxon>
        <taxon>Brachyura</taxon>
        <taxon>Eubrachyura</taxon>
        <taxon>Portunoidea</taxon>
        <taxon>Portunidae</taxon>
        <taxon>Portuninae</taxon>
        <taxon>Portunus</taxon>
    </lineage>
</organism>
<sequence>MLKRGYFRVFQRFLHQNSELYTKHTICVRN</sequence>
<evidence type="ECO:0000313" key="1">
    <source>
        <dbReference type="EMBL" id="MPC39603.1"/>
    </source>
</evidence>
<protein>
    <submittedName>
        <fullName evidence="1">Uncharacterized protein</fullName>
    </submittedName>
</protein>
<comment type="caution">
    <text evidence="1">The sequence shown here is derived from an EMBL/GenBank/DDBJ whole genome shotgun (WGS) entry which is preliminary data.</text>
</comment>
<dbReference type="Proteomes" id="UP000324222">
    <property type="component" value="Unassembled WGS sequence"/>
</dbReference>
<proteinExistence type="predicted"/>